<proteinExistence type="predicted"/>
<dbReference type="EMBL" id="CP011304">
    <property type="protein sequence ID" value="AKE65815.1"/>
    <property type="molecule type" value="Genomic_DNA"/>
</dbReference>
<organism evidence="2 3">
    <name type="scientific">Microcystis aeruginosa NIES-2549</name>
    <dbReference type="NCBI Taxonomy" id="1641812"/>
    <lineage>
        <taxon>Bacteria</taxon>
        <taxon>Bacillati</taxon>
        <taxon>Cyanobacteriota</taxon>
        <taxon>Cyanophyceae</taxon>
        <taxon>Oscillatoriophycideae</taxon>
        <taxon>Chroococcales</taxon>
        <taxon>Microcystaceae</taxon>
        <taxon>Microcystis</taxon>
    </lineage>
</organism>
<feature type="transmembrane region" description="Helical" evidence="1">
    <location>
        <begin position="12"/>
        <end position="31"/>
    </location>
</feature>
<protein>
    <submittedName>
        <fullName evidence="2">Uncharacterized protein</fullName>
    </submittedName>
</protein>
<evidence type="ECO:0000313" key="3">
    <source>
        <dbReference type="Proteomes" id="UP000034103"/>
    </source>
</evidence>
<evidence type="ECO:0000256" key="1">
    <source>
        <dbReference type="SAM" id="Phobius"/>
    </source>
</evidence>
<keyword evidence="1" id="KW-0812">Transmembrane</keyword>
<reference evidence="2 3" key="1">
    <citation type="journal article" date="2015" name="Genome Announc.">
        <title>Complete Genome Sequence of Microcystis aeruginosa NIES-2549, a Bloom-Forming Cyanobacterium from Lake Kasumigaura, Japan.</title>
        <authorList>
            <person name="Yamaguchi H."/>
            <person name="Suzuki S."/>
            <person name="Tanabe Y."/>
            <person name="Osana Y."/>
            <person name="Shimura Y."/>
            <person name="Ishida K."/>
            <person name="Kawachi M."/>
        </authorList>
    </citation>
    <scope>NUCLEOTIDE SEQUENCE [LARGE SCALE GENOMIC DNA]</scope>
    <source>
        <strain evidence="2 3">NIES-2549</strain>
    </source>
</reference>
<sequence>MSLPDLLADKSLFFADLGFFIIFLYYIRLGLGRGMRGVGIINYKL</sequence>
<dbReference type="AlphaFoldDB" id="A0A0F6RMT3"/>
<dbReference type="PATRIC" id="fig|1641812.3.peg.3589"/>
<name>A0A0F6RMT3_MICAE</name>
<gene>
    <name evidence="2" type="ORF">MYAER_3477</name>
</gene>
<evidence type="ECO:0000313" key="2">
    <source>
        <dbReference type="EMBL" id="AKE65815.1"/>
    </source>
</evidence>
<accession>A0A0F6RMT3</accession>
<keyword evidence="1" id="KW-0472">Membrane</keyword>
<keyword evidence="1" id="KW-1133">Transmembrane helix</keyword>
<dbReference type="Proteomes" id="UP000034103">
    <property type="component" value="Chromosome"/>
</dbReference>
<dbReference type="HOGENOM" id="CLU_3202003_0_0_3"/>